<accession>A0ABM7RED2</accession>
<protein>
    <submittedName>
        <fullName evidence="2">Uncharacterized protein</fullName>
    </submittedName>
</protein>
<feature type="transmembrane region" description="Helical" evidence="1">
    <location>
        <begin position="36"/>
        <end position="56"/>
    </location>
</feature>
<dbReference type="RefSeq" id="WP_338689392.1">
    <property type="nucleotide sequence ID" value="NZ_AP024702.1"/>
</dbReference>
<gene>
    <name evidence="2" type="ORF">HAHE_11870</name>
</gene>
<evidence type="ECO:0000313" key="3">
    <source>
        <dbReference type="Proteomes" id="UP001374893"/>
    </source>
</evidence>
<dbReference type="EMBL" id="AP024702">
    <property type="protein sequence ID" value="BCX47279.1"/>
    <property type="molecule type" value="Genomic_DNA"/>
</dbReference>
<name>A0ABM7RED2_9BACT</name>
<keyword evidence="1" id="KW-1133">Transmembrane helix</keyword>
<keyword evidence="1" id="KW-0472">Membrane</keyword>
<organism evidence="2 3">
    <name type="scientific">Haloferula helveola</name>
    <dbReference type="NCBI Taxonomy" id="490095"/>
    <lineage>
        <taxon>Bacteria</taxon>
        <taxon>Pseudomonadati</taxon>
        <taxon>Verrucomicrobiota</taxon>
        <taxon>Verrucomicrobiia</taxon>
        <taxon>Verrucomicrobiales</taxon>
        <taxon>Verrucomicrobiaceae</taxon>
        <taxon>Haloferula</taxon>
    </lineage>
</organism>
<keyword evidence="3" id="KW-1185">Reference proteome</keyword>
<feature type="transmembrane region" description="Helical" evidence="1">
    <location>
        <begin position="68"/>
        <end position="87"/>
    </location>
</feature>
<evidence type="ECO:0000313" key="2">
    <source>
        <dbReference type="EMBL" id="BCX47279.1"/>
    </source>
</evidence>
<sequence>MRWWIPSVAIGISVAVFPLYGHRVHAARVDQWVFIPILLAWVLTWVLAGAAVFAGIKLPPEFRGLRVFSFGFALLYLVAGFFGWGGVREAFFELVAG</sequence>
<proteinExistence type="predicted"/>
<keyword evidence="1" id="KW-0812">Transmembrane</keyword>
<dbReference type="Proteomes" id="UP001374893">
    <property type="component" value="Chromosome"/>
</dbReference>
<evidence type="ECO:0000256" key="1">
    <source>
        <dbReference type="SAM" id="Phobius"/>
    </source>
</evidence>
<reference evidence="2 3" key="1">
    <citation type="submission" date="2021-06" db="EMBL/GenBank/DDBJ databases">
        <title>Complete genome of Haloferula helveola possessing various polysaccharide degrading enzymes.</title>
        <authorList>
            <person name="Takami H."/>
            <person name="Huang C."/>
            <person name="Hamasaki K."/>
        </authorList>
    </citation>
    <scope>NUCLEOTIDE SEQUENCE [LARGE SCALE GENOMIC DNA]</scope>
    <source>
        <strain evidence="2 3">CN-1</strain>
    </source>
</reference>